<dbReference type="SMART" id="SM00226">
    <property type="entry name" value="LMWPc"/>
    <property type="match status" value="1"/>
</dbReference>
<gene>
    <name evidence="7" type="ORF">ACFSUC_16320</name>
</gene>
<feature type="domain" description="Phosphotyrosine protein phosphatase I" evidence="6">
    <location>
        <begin position="2"/>
        <end position="148"/>
    </location>
</feature>
<dbReference type="InterPro" id="IPR036196">
    <property type="entry name" value="Ptyr_pPase_sf"/>
</dbReference>
<comment type="caution">
    <text evidence="7">The sequence shown here is derived from an EMBL/GenBank/DDBJ whole genome shotgun (WGS) entry which is preliminary data.</text>
</comment>
<dbReference type="SUPFAM" id="SSF52788">
    <property type="entry name" value="Phosphotyrosine protein phosphatases I"/>
    <property type="match status" value="1"/>
</dbReference>
<dbReference type="PRINTS" id="PR00719">
    <property type="entry name" value="LMWPTPASE"/>
</dbReference>
<dbReference type="GO" id="GO:0004725">
    <property type="term" value="F:protein tyrosine phosphatase activity"/>
    <property type="evidence" value="ECO:0007669"/>
    <property type="project" value="UniProtKB-EC"/>
</dbReference>
<evidence type="ECO:0000256" key="4">
    <source>
        <dbReference type="ARBA" id="ARBA00022912"/>
    </source>
</evidence>
<evidence type="ECO:0000256" key="5">
    <source>
        <dbReference type="ARBA" id="ARBA00051722"/>
    </source>
</evidence>
<dbReference type="EC" id="3.1.3.48" evidence="2"/>
<dbReference type="EMBL" id="JBHUMM010000043">
    <property type="protein sequence ID" value="MFD2673138.1"/>
    <property type="molecule type" value="Genomic_DNA"/>
</dbReference>
<reference evidence="8" key="1">
    <citation type="journal article" date="2019" name="Int. J. Syst. Evol. Microbiol.">
        <title>The Global Catalogue of Microorganisms (GCM) 10K type strain sequencing project: providing services to taxonomists for standard genome sequencing and annotation.</title>
        <authorList>
            <consortium name="The Broad Institute Genomics Platform"/>
            <consortium name="The Broad Institute Genome Sequencing Center for Infectious Disease"/>
            <person name="Wu L."/>
            <person name="Ma J."/>
        </authorList>
    </citation>
    <scope>NUCLEOTIDE SEQUENCE [LARGE SCALE GENOMIC DNA]</scope>
    <source>
        <strain evidence="8">KCTC 33676</strain>
    </source>
</reference>
<evidence type="ECO:0000256" key="1">
    <source>
        <dbReference type="ARBA" id="ARBA00011063"/>
    </source>
</evidence>
<protein>
    <recommendedName>
        <fullName evidence="2">protein-tyrosine-phosphatase</fullName>
        <ecNumber evidence="2">3.1.3.48</ecNumber>
    </recommendedName>
</protein>
<evidence type="ECO:0000259" key="6">
    <source>
        <dbReference type="SMART" id="SM00226"/>
    </source>
</evidence>
<evidence type="ECO:0000256" key="2">
    <source>
        <dbReference type="ARBA" id="ARBA00013064"/>
    </source>
</evidence>
<evidence type="ECO:0000313" key="7">
    <source>
        <dbReference type="EMBL" id="MFD2673138.1"/>
    </source>
</evidence>
<evidence type="ECO:0000313" key="8">
    <source>
        <dbReference type="Proteomes" id="UP001597497"/>
    </source>
</evidence>
<keyword evidence="3 7" id="KW-0378">Hydrolase</keyword>
<comment type="similarity">
    <text evidence="1">Belongs to the low molecular weight phosphotyrosine protein phosphatase family.</text>
</comment>
<accession>A0ABW5RDS9</accession>
<organism evidence="7 8">
    <name type="scientific">Marinicrinis sediminis</name>
    <dbReference type="NCBI Taxonomy" id="1652465"/>
    <lineage>
        <taxon>Bacteria</taxon>
        <taxon>Bacillati</taxon>
        <taxon>Bacillota</taxon>
        <taxon>Bacilli</taxon>
        <taxon>Bacillales</taxon>
        <taxon>Paenibacillaceae</taxon>
    </lineage>
</organism>
<dbReference type="RefSeq" id="WP_379930695.1">
    <property type="nucleotide sequence ID" value="NZ_JBHUMM010000043.1"/>
</dbReference>
<keyword evidence="4" id="KW-0904">Protein phosphatase</keyword>
<dbReference type="Pfam" id="PF01451">
    <property type="entry name" value="LMWPc"/>
    <property type="match status" value="1"/>
</dbReference>
<sequence length="158" mass="17675">MIHVLFVCLGNICRSPMAEAVFRHQVKEAKLEHEISVDSAGTGDWHIGKPPHEGTRNKLTEMKINQDGMRARQVTAADFTTYDYVIAMDDQNVQNLQAVGAGAADRVIKLLDLLPDQPVRNVPDPYFTGNFDEVYELINKACSRLLEKVRAEHGIEAD</sequence>
<dbReference type="PANTHER" id="PTHR11717">
    <property type="entry name" value="LOW MOLECULAR WEIGHT PROTEIN TYROSINE PHOSPHATASE"/>
    <property type="match status" value="1"/>
</dbReference>
<dbReference type="Proteomes" id="UP001597497">
    <property type="component" value="Unassembled WGS sequence"/>
</dbReference>
<name>A0ABW5RDS9_9BACL</name>
<dbReference type="Gene3D" id="3.40.50.2300">
    <property type="match status" value="1"/>
</dbReference>
<comment type="catalytic activity">
    <reaction evidence="5">
        <text>O-phospho-L-tyrosyl-[protein] + H2O = L-tyrosyl-[protein] + phosphate</text>
        <dbReference type="Rhea" id="RHEA:10684"/>
        <dbReference type="Rhea" id="RHEA-COMP:10136"/>
        <dbReference type="Rhea" id="RHEA-COMP:20101"/>
        <dbReference type="ChEBI" id="CHEBI:15377"/>
        <dbReference type="ChEBI" id="CHEBI:43474"/>
        <dbReference type="ChEBI" id="CHEBI:46858"/>
        <dbReference type="ChEBI" id="CHEBI:61978"/>
        <dbReference type="EC" id="3.1.3.48"/>
    </reaction>
</comment>
<evidence type="ECO:0000256" key="3">
    <source>
        <dbReference type="ARBA" id="ARBA00022801"/>
    </source>
</evidence>
<dbReference type="PANTHER" id="PTHR11717:SF7">
    <property type="entry name" value="LOW MOLECULAR WEIGHT PHOSPHOTYROSINE PROTEIN PHOSPHATASE"/>
    <property type="match status" value="1"/>
</dbReference>
<dbReference type="InterPro" id="IPR017867">
    <property type="entry name" value="Tyr_phospatase_low_mol_wt"/>
</dbReference>
<dbReference type="InterPro" id="IPR050438">
    <property type="entry name" value="LMW_PTPase"/>
</dbReference>
<keyword evidence="8" id="KW-1185">Reference proteome</keyword>
<dbReference type="InterPro" id="IPR023485">
    <property type="entry name" value="Ptyr_pPase"/>
</dbReference>
<proteinExistence type="inferred from homology"/>
<dbReference type="CDD" id="cd16343">
    <property type="entry name" value="LMWPTP"/>
    <property type="match status" value="1"/>
</dbReference>